<feature type="binding site" evidence="10">
    <location>
        <position position="90"/>
    </location>
    <ligand>
        <name>substrate</name>
    </ligand>
</feature>
<feature type="domain" description="Quinolinate phosphoribosyl transferase C-terminal" evidence="11">
    <location>
        <begin position="102"/>
        <end position="274"/>
    </location>
</feature>
<dbReference type="NCBIfam" id="TIGR00078">
    <property type="entry name" value="nadC"/>
    <property type="match status" value="1"/>
</dbReference>
<feature type="binding site" evidence="10">
    <location>
        <position position="210"/>
    </location>
    <ligand>
        <name>substrate</name>
    </ligand>
</feature>
<dbReference type="FunFam" id="3.90.1170.20:FF:000001">
    <property type="entry name" value="Nicotinate-nucleotide diphosphorylase (Carboxylating)"/>
    <property type="match status" value="1"/>
</dbReference>
<evidence type="ECO:0000256" key="8">
    <source>
        <dbReference type="ARBA" id="ARBA00047445"/>
    </source>
</evidence>
<evidence type="ECO:0000256" key="2">
    <source>
        <dbReference type="ARBA" id="ARBA00004893"/>
    </source>
</evidence>
<keyword evidence="6 9" id="KW-0328">Glycosyltransferase</keyword>
<evidence type="ECO:0000256" key="4">
    <source>
        <dbReference type="ARBA" id="ARBA00011218"/>
    </source>
</evidence>
<feature type="binding site" evidence="10">
    <location>
        <position position="189"/>
    </location>
    <ligand>
        <name>substrate</name>
    </ligand>
</feature>
<dbReference type="InterPro" id="IPR037128">
    <property type="entry name" value="Quinolinate_PRibosylTase_N_sf"/>
</dbReference>
<dbReference type="InterPro" id="IPR027277">
    <property type="entry name" value="NadC/ModD"/>
</dbReference>
<dbReference type="InterPro" id="IPR002638">
    <property type="entry name" value="Quinolinate_PRibosylTrfase_C"/>
</dbReference>
<dbReference type="GO" id="GO:0004514">
    <property type="term" value="F:nicotinate-nucleotide diphosphorylase (carboxylating) activity"/>
    <property type="evidence" value="ECO:0007669"/>
    <property type="project" value="UniProtKB-EC"/>
</dbReference>
<protein>
    <recommendedName>
        <fullName evidence="9">Nicotinate-nucleotide pyrophosphorylase [carboxylating]</fullName>
        <ecNumber evidence="9">2.4.2.19</ecNumber>
    </recommendedName>
    <alternativeName>
        <fullName evidence="9">Quinolinate phosphoribosyltransferase [decarboxylating]</fullName>
    </alternativeName>
</protein>
<dbReference type="Pfam" id="PF02749">
    <property type="entry name" value="QRPTase_N"/>
    <property type="match status" value="1"/>
</dbReference>
<dbReference type="GO" id="GO:0034213">
    <property type="term" value="P:quinolinate catabolic process"/>
    <property type="evidence" value="ECO:0007669"/>
    <property type="project" value="TreeGrafter"/>
</dbReference>
<organism evidence="13 14">
    <name type="scientific">Methanobrevibacter arboriphilus JCM 13429 = DSM 1125</name>
    <dbReference type="NCBI Taxonomy" id="1300164"/>
    <lineage>
        <taxon>Archaea</taxon>
        <taxon>Methanobacteriati</taxon>
        <taxon>Methanobacteriota</taxon>
        <taxon>Methanomada group</taxon>
        <taxon>Methanobacteria</taxon>
        <taxon>Methanobacteriales</taxon>
        <taxon>Methanobacteriaceae</taxon>
        <taxon>Methanobrevibacter</taxon>
    </lineage>
</organism>
<comment type="function">
    <text evidence="1 9">Involved in the catabolism of quinolinic acid (QA).</text>
</comment>
<comment type="subunit">
    <text evidence="4 9">Hexamer formed by 3 homodimers.</text>
</comment>
<dbReference type="EC" id="2.4.2.19" evidence="9"/>
<dbReference type="AlphaFoldDB" id="A0A1V6N1Q8"/>
<feature type="binding site" evidence="10">
    <location>
        <begin position="125"/>
        <end position="127"/>
    </location>
    <ligand>
        <name>substrate</name>
    </ligand>
</feature>
<feature type="binding site" evidence="10">
    <location>
        <begin position="259"/>
        <end position="261"/>
    </location>
    <ligand>
        <name>substrate</name>
    </ligand>
</feature>
<dbReference type="OrthoDB" id="115072at2157"/>
<dbReference type="EMBL" id="JXMW01000011">
    <property type="protein sequence ID" value="OQD58619.1"/>
    <property type="molecule type" value="Genomic_DNA"/>
</dbReference>
<evidence type="ECO:0000256" key="3">
    <source>
        <dbReference type="ARBA" id="ARBA00009400"/>
    </source>
</evidence>
<dbReference type="InterPro" id="IPR004393">
    <property type="entry name" value="NadC"/>
</dbReference>
<evidence type="ECO:0000256" key="7">
    <source>
        <dbReference type="ARBA" id="ARBA00022679"/>
    </source>
</evidence>
<gene>
    <name evidence="13" type="primary">nadC</name>
    <name evidence="13" type="ORF">MBBAR_11c00120</name>
</gene>
<evidence type="ECO:0000313" key="14">
    <source>
        <dbReference type="Proteomes" id="UP000191661"/>
    </source>
</evidence>
<sequence>MKNTIEKWIEEDIGFGDITTESLIPNETLGNAKLIAKEEGVVAGTQIAKKIFESRGLMVAILKDDGTKISKGETIIEIMGKAKDILVLERVSLNILMRMSGIATNTNKIVEKVKNVAPNVKIAGTRKTAPGLAKFDNLAIKVGGGDSHRFCLDDMVLIKDNHIAVVGSVSEAIEKVKKSVSFTKKIEIEVENSKDAAIASKNGADIVMLDNMNLESVKETLEILNDFKLRENVLIEVSGGINSENIVDFAKSGVDIISIGALTHSAKSLDIGLDISLEISSDY</sequence>
<evidence type="ECO:0000313" key="13">
    <source>
        <dbReference type="EMBL" id="OQD58619.1"/>
    </source>
</evidence>
<comment type="caution">
    <text evidence="13">The sequence shown here is derived from an EMBL/GenBank/DDBJ whole genome shotgun (WGS) entry which is preliminary data.</text>
</comment>
<evidence type="ECO:0000256" key="5">
    <source>
        <dbReference type="ARBA" id="ARBA00022642"/>
    </source>
</evidence>
<keyword evidence="5 9" id="KW-0662">Pyridine nucleotide biosynthesis</keyword>
<keyword evidence="7 9" id="KW-0808">Transferase</keyword>
<comment type="pathway">
    <text evidence="2 9">Cofactor biosynthesis; NAD(+) biosynthesis; nicotinate D-ribonucleotide from quinolinate: step 1/1.</text>
</comment>
<dbReference type="PANTHER" id="PTHR32179">
    <property type="entry name" value="NICOTINATE-NUCLEOTIDE PYROPHOSPHORYLASE [CARBOXYLATING]"/>
    <property type="match status" value="1"/>
</dbReference>
<feature type="binding site" evidence="10">
    <location>
        <position position="159"/>
    </location>
    <ligand>
        <name>substrate</name>
    </ligand>
</feature>
<dbReference type="SUPFAM" id="SSF54675">
    <property type="entry name" value="Nicotinate/Quinolinate PRTase N-terminal domain-like"/>
    <property type="match status" value="1"/>
</dbReference>
<dbReference type="CDD" id="cd01572">
    <property type="entry name" value="QPRTase"/>
    <property type="match status" value="1"/>
</dbReference>
<dbReference type="RefSeq" id="WP_080460471.1">
    <property type="nucleotide sequence ID" value="NZ_JXMW01000011.1"/>
</dbReference>
<dbReference type="GO" id="GO:0005737">
    <property type="term" value="C:cytoplasm"/>
    <property type="evidence" value="ECO:0007669"/>
    <property type="project" value="TreeGrafter"/>
</dbReference>
<evidence type="ECO:0000256" key="1">
    <source>
        <dbReference type="ARBA" id="ARBA00003237"/>
    </source>
</evidence>
<dbReference type="InterPro" id="IPR013785">
    <property type="entry name" value="Aldolase_TIM"/>
</dbReference>
<dbReference type="Proteomes" id="UP000191661">
    <property type="component" value="Unassembled WGS sequence"/>
</dbReference>
<dbReference type="FunFam" id="3.20.20.70:FF:000030">
    <property type="entry name" value="Nicotinate-nucleotide pyrophosphorylase, carboxylating"/>
    <property type="match status" value="1"/>
</dbReference>
<dbReference type="GO" id="GO:0009435">
    <property type="term" value="P:NAD+ biosynthetic process"/>
    <property type="evidence" value="ECO:0007669"/>
    <property type="project" value="UniProtKB-UniPathway"/>
</dbReference>
<dbReference type="InterPro" id="IPR036068">
    <property type="entry name" value="Nicotinate_pribotase-like_C"/>
</dbReference>
<evidence type="ECO:0000256" key="9">
    <source>
        <dbReference type="PIRNR" id="PIRNR006250"/>
    </source>
</evidence>
<feature type="domain" description="Quinolinate phosphoribosyl transferase N-terminal" evidence="12">
    <location>
        <begin position="17"/>
        <end position="100"/>
    </location>
</feature>
<proteinExistence type="inferred from homology"/>
<dbReference type="Pfam" id="PF01729">
    <property type="entry name" value="QRPTase_C"/>
    <property type="match status" value="1"/>
</dbReference>
<comment type="catalytic activity">
    <reaction evidence="8 9">
        <text>nicotinate beta-D-ribonucleotide + CO2 + diphosphate = quinolinate + 5-phospho-alpha-D-ribose 1-diphosphate + 2 H(+)</text>
        <dbReference type="Rhea" id="RHEA:12733"/>
        <dbReference type="ChEBI" id="CHEBI:15378"/>
        <dbReference type="ChEBI" id="CHEBI:16526"/>
        <dbReference type="ChEBI" id="CHEBI:29959"/>
        <dbReference type="ChEBI" id="CHEBI:33019"/>
        <dbReference type="ChEBI" id="CHEBI:57502"/>
        <dbReference type="ChEBI" id="CHEBI:58017"/>
        <dbReference type="EC" id="2.4.2.19"/>
    </reaction>
</comment>
<dbReference type="SUPFAM" id="SSF51690">
    <property type="entry name" value="Nicotinate/Quinolinate PRTase C-terminal domain-like"/>
    <property type="match status" value="1"/>
</dbReference>
<dbReference type="InterPro" id="IPR022412">
    <property type="entry name" value="Quinolinate_PRibosylTrfase_N"/>
</dbReference>
<keyword evidence="14" id="KW-1185">Reference proteome</keyword>
<feature type="binding site" evidence="10">
    <location>
        <begin position="238"/>
        <end position="240"/>
    </location>
    <ligand>
        <name>substrate</name>
    </ligand>
</feature>
<dbReference type="PANTHER" id="PTHR32179:SF3">
    <property type="entry name" value="NICOTINATE-NUCLEOTIDE PYROPHOSPHORYLASE [CARBOXYLATING]"/>
    <property type="match status" value="1"/>
</dbReference>
<evidence type="ECO:0000256" key="10">
    <source>
        <dbReference type="PIRSR" id="PIRSR006250-1"/>
    </source>
</evidence>
<comment type="similarity">
    <text evidence="3 9">Belongs to the NadC/ModD family.</text>
</comment>
<dbReference type="PIRSF" id="PIRSF006250">
    <property type="entry name" value="NadC_ModD"/>
    <property type="match status" value="1"/>
</dbReference>
<dbReference type="Gene3D" id="3.90.1170.20">
    <property type="entry name" value="Quinolinate phosphoribosyl transferase, N-terminal domain"/>
    <property type="match status" value="1"/>
</dbReference>
<reference evidence="13 14" key="1">
    <citation type="submission" date="2014-12" db="EMBL/GenBank/DDBJ databases">
        <title>Genome sequence of Methanobrevibacter arboriphilicus DH1, DSM1125.</title>
        <authorList>
            <person name="Poehlein A."/>
            <person name="Thauer R.K."/>
            <person name="Seedorf H."/>
            <person name="Daniel R."/>
        </authorList>
    </citation>
    <scope>NUCLEOTIDE SEQUENCE [LARGE SCALE GENOMIC DNA]</scope>
    <source>
        <strain evidence="13 14">DH1</strain>
    </source>
</reference>
<dbReference type="Gene3D" id="3.20.20.70">
    <property type="entry name" value="Aldolase class I"/>
    <property type="match status" value="1"/>
</dbReference>
<accession>A0A1V6N1Q8</accession>
<name>A0A1V6N1Q8_METAZ</name>
<feature type="binding site" evidence="10">
    <location>
        <position position="149"/>
    </location>
    <ligand>
        <name>substrate</name>
    </ligand>
</feature>
<evidence type="ECO:0000256" key="6">
    <source>
        <dbReference type="ARBA" id="ARBA00022676"/>
    </source>
</evidence>
<dbReference type="UniPathway" id="UPA00253">
    <property type="reaction ID" value="UER00331"/>
</dbReference>
<evidence type="ECO:0000259" key="11">
    <source>
        <dbReference type="Pfam" id="PF01729"/>
    </source>
</evidence>
<evidence type="ECO:0000259" key="12">
    <source>
        <dbReference type="Pfam" id="PF02749"/>
    </source>
</evidence>